<dbReference type="AlphaFoldDB" id="G2YAR3"/>
<dbReference type="EMBL" id="FQ790307">
    <property type="protein sequence ID" value="CCD34304.1"/>
    <property type="molecule type" value="Genomic_DNA"/>
</dbReference>
<evidence type="ECO:0000313" key="2">
    <source>
        <dbReference type="Proteomes" id="UP000008177"/>
    </source>
</evidence>
<name>G2YAR3_BOTF4</name>
<dbReference type="HOGENOM" id="CLU_2512369_0_0_1"/>
<dbReference type="Proteomes" id="UP000008177">
    <property type="component" value="Unplaced contigs"/>
</dbReference>
<sequence length="85" mass="9419">MLRPLNGGTSFLVGQCGVWIQGRATSFIYIEGSQYTPTAKEHPRNAVGSIKIEQSQMFATDLLSSMHWLSGDPDKTACRLRVFTI</sequence>
<protein>
    <submittedName>
        <fullName evidence="1">Uncharacterized protein</fullName>
    </submittedName>
</protein>
<organism evidence="1 2">
    <name type="scientific">Botryotinia fuckeliana (strain T4)</name>
    <name type="common">Noble rot fungus</name>
    <name type="synonym">Botrytis cinerea</name>
    <dbReference type="NCBI Taxonomy" id="999810"/>
    <lineage>
        <taxon>Eukaryota</taxon>
        <taxon>Fungi</taxon>
        <taxon>Dikarya</taxon>
        <taxon>Ascomycota</taxon>
        <taxon>Pezizomycotina</taxon>
        <taxon>Leotiomycetes</taxon>
        <taxon>Helotiales</taxon>
        <taxon>Sclerotiniaceae</taxon>
        <taxon>Botrytis</taxon>
    </lineage>
</organism>
<accession>G2YAR3</accession>
<dbReference type="InParanoid" id="G2YAR3"/>
<gene>
    <name evidence="1" type="ORF">BofuT4_uP026880.1</name>
</gene>
<evidence type="ECO:0000313" key="1">
    <source>
        <dbReference type="EMBL" id="CCD34304.1"/>
    </source>
</evidence>
<reference evidence="2" key="1">
    <citation type="journal article" date="2011" name="PLoS Genet.">
        <title>Genomic analysis of the necrotrophic fungal pathogens Sclerotinia sclerotiorum and Botrytis cinerea.</title>
        <authorList>
            <person name="Amselem J."/>
            <person name="Cuomo C.A."/>
            <person name="van Kan J.A."/>
            <person name="Viaud M."/>
            <person name="Benito E.P."/>
            <person name="Couloux A."/>
            <person name="Coutinho P.M."/>
            <person name="de Vries R.P."/>
            <person name="Dyer P.S."/>
            <person name="Fillinger S."/>
            <person name="Fournier E."/>
            <person name="Gout L."/>
            <person name="Hahn M."/>
            <person name="Kohn L."/>
            <person name="Lapalu N."/>
            <person name="Plummer K.M."/>
            <person name="Pradier J.M."/>
            <person name="Quevillon E."/>
            <person name="Sharon A."/>
            <person name="Simon A."/>
            <person name="ten Have A."/>
            <person name="Tudzynski B."/>
            <person name="Tudzynski P."/>
            <person name="Wincker P."/>
            <person name="Andrew M."/>
            <person name="Anthouard V."/>
            <person name="Beever R.E."/>
            <person name="Beffa R."/>
            <person name="Benoit I."/>
            <person name="Bouzid O."/>
            <person name="Brault B."/>
            <person name="Chen Z."/>
            <person name="Choquer M."/>
            <person name="Collemare J."/>
            <person name="Cotton P."/>
            <person name="Danchin E.G."/>
            <person name="Da Silva C."/>
            <person name="Gautier A."/>
            <person name="Giraud C."/>
            <person name="Giraud T."/>
            <person name="Gonzalez C."/>
            <person name="Grossetete S."/>
            <person name="Guldener U."/>
            <person name="Henrissat B."/>
            <person name="Howlett B.J."/>
            <person name="Kodira C."/>
            <person name="Kretschmer M."/>
            <person name="Lappartient A."/>
            <person name="Leroch M."/>
            <person name="Levis C."/>
            <person name="Mauceli E."/>
            <person name="Neuveglise C."/>
            <person name="Oeser B."/>
            <person name="Pearson M."/>
            <person name="Poulain J."/>
            <person name="Poussereau N."/>
            <person name="Quesneville H."/>
            <person name="Rascle C."/>
            <person name="Schumacher J."/>
            <person name="Segurens B."/>
            <person name="Sexton A."/>
            <person name="Silva E."/>
            <person name="Sirven C."/>
            <person name="Soanes D.M."/>
            <person name="Talbot N.J."/>
            <person name="Templeton M."/>
            <person name="Yandava C."/>
            <person name="Yarden O."/>
            <person name="Zeng Q."/>
            <person name="Rollins J.A."/>
            <person name="Lebrun M.H."/>
            <person name="Dickman M."/>
        </authorList>
    </citation>
    <scope>NUCLEOTIDE SEQUENCE [LARGE SCALE GENOMIC DNA]</scope>
    <source>
        <strain evidence="2">T4</strain>
    </source>
</reference>
<proteinExistence type="predicted"/>